<protein>
    <recommendedName>
        <fullName evidence="3">Transcriptional regulator, AbiEi antitoxin, Type IV TA system</fullName>
    </recommendedName>
</protein>
<reference evidence="2" key="1">
    <citation type="submission" date="2016-10" db="EMBL/GenBank/DDBJ databases">
        <authorList>
            <person name="Varghese N."/>
            <person name="Submissions S."/>
        </authorList>
    </citation>
    <scope>NUCLEOTIDE SEQUENCE [LARGE SCALE GENOMIC DNA]</scope>
    <source>
        <strain evidence="2">DSM 22017</strain>
    </source>
</reference>
<name>A0A1H4VJA0_9ACTN</name>
<keyword evidence="2" id="KW-1185">Reference proteome</keyword>
<dbReference type="Proteomes" id="UP000198742">
    <property type="component" value="Unassembled WGS sequence"/>
</dbReference>
<dbReference type="EMBL" id="FNRT01000002">
    <property type="protein sequence ID" value="SEC80551.1"/>
    <property type="molecule type" value="Genomic_DNA"/>
</dbReference>
<dbReference type="RefSeq" id="WP_090969835.1">
    <property type="nucleotide sequence ID" value="NZ_FNRT01000002.1"/>
</dbReference>
<evidence type="ECO:0008006" key="3">
    <source>
        <dbReference type="Google" id="ProtNLM"/>
    </source>
</evidence>
<organism evidence="1 2">
    <name type="scientific">Nocardioides exalbidus</name>
    <dbReference type="NCBI Taxonomy" id="402596"/>
    <lineage>
        <taxon>Bacteria</taxon>
        <taxon>Bacillati</taxon>
        <taxon>Actinomycetota</taxon>
        <taxon>Actinomycetes</taxon>
        <taxon>Propionibacteriales</taxon>
        <taxon>Nocardioidaceae</taxon>
        <taxon>Nocardioides</taxon>
    </lineage>
</organism>
<evidence type="ECO:0000313" key="1">
    <source>
        <dbReference type="EMBL" id="SEC80551.1"/>
    </source>
</evidence>
<proteinExistence type="predicted"/>
<dbReference type="AlphaFoldDB" id="A0A1H4VJA0"/>
<gene>
    <name evidence="1" type="ORF">SAMN04489844_3025</name>
</gene>
<accession>A0A1H4VJA0</accession>
<dbReference type="OrthoDB" id="5143202at2"/>
<dbReference type="STRING" id="402596.SAMN04489844_3025"/>
<sequence>MHPLRAICLELGFFTRSHAREAGLDERAIDAEARSRRWLRIRRGYYTFPDLWAAASEEERHRMRCRAVLHSLGEAVALSHTSGCVAAGLDVWGLPLNRVHVTRLDGGAGRIEGDVVHHEGFVADGEVDVIDGMRVLLPARCALEAGSLGTPESALVVLNSARFTSRATSGEIEDRFDLMAHCPHVRRLHVPVRMCTDKAESVGESRGLWLFWSEHLPAPTLQHEVRAGGTLIGRTDWAWPRHRGLGEFDGKVKYGRLLKDGQDPGDVVFEEKKREDALREAADAWMIRLIWSDLEQPSATAARLRRLIARAS</sequence>
<evidence type="ECO:0000313" key="2">
    <source>
        <dbReference type="Proteomes" id="UP000198742"/>
    </source>
</evidence>